<dbReference type="InterPro" id="IPR044862">
    <property type="entry name" value="Pro_4_hyd_alph_FE2OG_OXY"/>
</dbReference>
<keyword evidence="5" id="KW-0408">Iron</keyword>
<dbReference type="Gene3D" id="2.60.120.620">
    <property type="entry name" value="q2cbj1_9rhob like domain"/>
    <property type="match status" value="1"/>
</dbReference>
<dbReference type="InterPro" id="IPR005123">
    <property type="entry name" value="Oxoglu/Fe-dep_dioxygenase_dom"/>
</dbReference>
<dbReference type="GO" id="GO:0005506">
    <property type="term" value="F:iron ion binding"/>
    <property type="evidence" value="ECO:0007669"/>
    <property type="project" value="InterPro"/>
</dbReference>
<dbReference type="GO" id="GO:0031418">
    <property type="term" value="F:L-ascorbic acid binding"/>
    <property type="evidence" value="ECO:0007669"/>
    <property type="project" value="InterPro"/>
</dbReference>
<dbReference type="PROSITE" id="PS51471">
    <property type="entry name" value="FE2OG_OXY"/>
    <property type="match status" value="1"/>
</dbReference>
<dbReference type="Proteomes" id="UP001295423">
    <property type="component" value="Unassembled WGS sequence"/>
</dbReference>
<dbReference type="GO" id="GO:0004656">
    <property type="term" value="F:procollagen-proline 4-dioxygenase activity"/>
    <property type="evidence" value="ECO:0007669"/>
    <property type="project" value="TreeGrafter"/>
</dbReference>
<keyword evidence="4" id="KW-0560">Oxidoreductase</keyword>
<dbReference type="AlphaFoldDB" id="A0AAD2FLB7"/>
<feature type="region of interest" description="Disordered" evidence="6">
    <location>
        <begin position="1"/>
        <end position="25"/>
    </location>
</feature>
<keyword evidence="9" id="KW-1185">Reference proteome</keyword>
<evidence type="ECO:0000256" key="1">
    <source>
        <dbReference type="ARBA" id="ARBA00001961"/>
    </source>
</evidence>
<reference evidence="8" key="1">
    <citation type="submission" date="2023-08" db="EMBL/GenBank/DDBJ databases">
        <authorList>
            <person name="Audoor S."/>
            <person name="Bilcke G."/>
        </authorList>
    </citation>
    <scope>NUCLEOTIDE SEQUENCE</scope>
</reference>
<dbReference type="SMART" id="SM00702">
    <property type="entry name" value="P4Hc"/>
    <property type="match status" value="1"/>
</dbReference>
<evidence type="ECO:0000256" key="6">
    <source>
        <dbReference type="SAM" id="MobiDB-lite"/>
    </source>
</evidence>
<name>A0AAD2FLB7_9STRA</name>
<sequence>MAQLDCDISPTDSTFGYKENNDDSSADTQEAFLDMLGLSGGMPIGDEIKDEEEIMEESSTATNKASSKYRHQIIPLPARCSRYLYPPEKCLALSINNFFSKAECDQIVQRASTATETGFRYITEASHISPDGTPYPVKIHNPNPHKLSVFDHPPTISRMWSKLNTFVHPLIEDFIEREQCGPALGLNPRIRVLRYDFKDNDRFEPHFDATTMVGTTKQSLLTVLLYLNDGGGVDFEGGETLYLDSHISSKQQIESTLEKSTAGIVKVTPETGKVVIFEHDLYHSGAPLYKGTKYVLRTDIVFAKKDDDSKINTGFEEKATSDNEDESSNVLLVSGLCEDLGLSEQMKDSLNKMGMLEMTMESFLAPGITLLTVMLREELGDSETVDLLVRTACKLLKK</sequence>
<dbReference type="PANTHER" id="PTHR10869">
    <property type="entry name" value="PROLYL 4-HYDROXYLASE ALPHA SUBUNIT"/>
    <property type="match status" value="1"/>
</dbReference>
<dbReference type="SUPFAM" id="SSF51197">
    <property type="entry name" value="Clavaminate synthase-like"/>
    <property type="match status" value="1"/>
</dbReference>
<evidence type="ECO:0000256" key="5">
    <source>
        <dbReference type="ARBA" id="ARBA00023004"/>
    </source>
</evidence>
<gene>
    <name evidence="8" type="ORF">CYCCA115_LOCUS6871</name>
</gene>
<accession>A0AAD2FLB7</accession>
<evidence type="ECO:0000313" key="8">
    <source>
        <dbReference type="EMBL" id="CAJ1940100.1"/>
    </source>
</evidence>
<proteinExistence type="predicted"/>
<dbReference type="Pfam" id="PF13640">
    <property type="entry name" value="2OG-FeII_Oxy_3"/>
    <property type="match status" value="1"/>
</dbReference>
<keyword evidence="3" id="KW-0223">Dioxygenase</keyword>
<dbReference type="InterPro" id="IPR045054">
    <property type="entry name" value="P4HA-like"/>
</dbReference>
<protein>
    <recommendedName>
        <fullName evidence="7">Fe2OG dioxygenase domain-containing protein</fullName>
    </recommendedName>
</protein>
<dbReference type="GO" id="GO:0005783">
    <property type="term" value="C:endoplasmic reticulum"/>
    <property type="evidence" value="ECO:0007669"/>
    <property type="project" value="TreeGrafter"/>
</dbReference>
<feature type="domain" description="Fe2OG dioxygenase" evidence="7">
    <location>
        <begin position="185"/>
        <end position="302"/>
    </location>
</feature>
<keyword evidence="2" id="KW-0479">Metal-binding</keyword>
<organism evidence="8 9">
    <name type="scientific">Cylindrotheca closterium</name>
    <dbReference type="NCBI Taxonomy" id="2856"/>
    <lineage>
        <taxon>Eukaryota</taxon>
        <taxon>Sar</taxon>
        <taxon>Stramenopiles</taxon>
        <taxon>Ochrophyta</taxon>
        <taxon>Bacillariophyta</taxon>
        <taxon>Bacillariophyceae</taxon>
        <taxon>Bacillariophycidae</taxon>
        <taxon>Bacillariales</taxon>
        <taxon>Bacillariaceae</taxon>
        <taxon>Cylindrotheca</taxon>
    </lineage>
</organism>
<dbReference type="EMBL" id="CAKOGP040000890">
    <property type="protein sequence ID" value="CAJ1940100.1"/>
    <property type="molecule type" value="Genomic_DNA"/>
</dbReference>
<comment type="cofactor">
    <cofactor evidence="1">
        <name>L-ascorbate</name>
        <dbReference type="ChEBI" id="CHEBI:38290"/>
    </cofactor>
</comment>
<evidence type="ECO:0000256" key="3">
    <source>
        <dbReference type="ARBA" id="ARBA00022964"/>
    </source>
</evidence>
<evidence type="ECO:0000256" key="2">
    <source>
        <dbReference type="ARBA" id="ARBA00022723"/>
    </source>
</evidence>
<dbReference type="PANTHER" id="PTHR10869:SF246">
    <property type="entry name" value="TRANSMEMBRANE PROLYL 4-HYDROXYLASE"/>
    <property type="match status" value="1"/>
</dbReference>
<dbReference type="InterPro" id="IPR006620">
    <property type="entry name" value="Pro_4_hyd_alph"/>
</dbReference>
<evidence type="ECO:0000256" key="4">
    <source>
        <dbReference type="ARBA" id="ARBA00023002"/>
    </source>
</evidence>
<evidence type="ECO:0000259" key="7">
    <source>
        <dbReference type="PROSITE" id="PS51471"/>
    </source>
</evidence>
<evidence type="ECO:0000313" key="9">
    <source>
        <dbReference type="Proteomes" id="UP001295423"/>
    </source>
</evidence>
<comment type="caution">
    <text evidence="8">The sequence shown here is derived from an EMBL/GenBank/DDBJ whole genome shotgun (WGS) entry which is preliminary data.</text>
</comment>